<dbReference type="STRING" id="1371.GCA_900166605_02808"/>
<evidence type="ECO:0000256" key="6">
    <source>
        <dbReference type="SAM" id="Phobius"/>
    </source>
</evidence>
<dbReference type="PANTHER" id="PTHR30213">
    <property type="entry name" value="INNER MEMBRANE PROTEIN YHJD"/>
    <property type="match status" value="1"/>
</dbReference>
<sequence>MNFLQSFFKKSIEDKIYDIAAQLAYYFLLAMLPLLMLLISIIGFFSIDTDGILSLINAYVPGGAFVIIQNNLNAILNSQSVGLLSLSTTATLWLSLMGTFAIIRAINAAYRLKIPSLLSMLGKGIILVLSLLLAIIISLLLPIYGEPLGAFVFRFIGLDDYFLQLWSWIRWIISFLVIGAILGIIYKVVPNRKTTWRESLPGATLALLTWQAASFGFSFYVSVSDYSMIYGNLGNLIVLMLWFYLTGFAILLGGEWNACLYERDNKAIEI</sequence>
<feature type="transmembrane region" description="Helical" evidence="6">
    <location>
        <begin position="233"/>
        <end position="253"/>
    </location>
</feature>
<feature type="transmembrane region" description="Helical" evidence="6">
    <location>
        <begin position="81"/>
        <end position="103"/>
    </location>
</feature>
<dbReference type="PIRSF" id="PIRSF035875">
    <property type="entry name" value="RNase_BN"/>
    <property type="match status" value="1"/>
</dbReference>
<keyword evidence="4 6" id="KW-1133">Transmembrane helix</keyword>
<feature type="transmembrane region" description="Helical" evidence="6">
    <location>
        <begin position="165"/>
        <end position="188"/>
    </location>
</feature>
<comment type="caution">
    <text evidence="7">The sequence shown here is derived from an EMBL/GenBank/DDBJ whole genome shotgun (WGS) entry which is preliminary data.</text>
</comment>
<evidence type="ECO:0000313" key="7">
    <source>
        <dbReference type="EMBL" id="GEK57804.1"/>
    </source>
</evidence>
<evidence type="ECO:0000256" key="3">
    <source>
        <dbReference type="ARBA" id="ARBA00022692"/>
    </source>
</evidence>
<dbReference type="NCBIfam" id="TIGR00765">
    <property type="entry name" value="yihY_not_rbn"/>
    <property type="match status" value="1"/>
</dbReference>
<feature type="transmembrane region" description="Helical" evidence="6">
    <location>
        <begin position="124"/>
        <end position="145"/>
    </location>
</feature>
<evidence type="ECO:0000256" key="4">
    <source>
        <dbReference type="ARBA" id="ARBA00022989"/>
    </source>
</evidence>
<gene>
    <name evidence="7" type="primary">rbn</name>
    <name evidence="7" type="ORF">MHA01_07090</name>
</gene>
<dbReference type="GO" id="GO:0005886">
    <property type="term" value="C:plasma membrane"/>
    <property type="evidence" value="ECO:0007669"/>
    <property type="project" value="UniProtKB-SubCell"/>
</dbReference>
<evidence type="ECO:0000256" key="5">
    <source>
        <dbReference type="ARBA" id="ARBA00023136"/>
    </source>
</evidence>
<dbReference type="PANTHER" id="PTHR30213:SF0">
    <property type="entry name" value="UPF0761 MEMBRANE PROTEIN YIHY"/>
    <property type="match status" value="1"/>
</dbReference>
<evidence type="ECO:0000313" key="8">
    <source>
        <dbReference type="Proteomes" id="UP000321051"/>
    </source>
</evidence>
<organism evidence="7 8">
    <name type="scientific">Marinococcus halophilus</name>
    <dbReference type="NCBI Taxonomy" id="1371"/>
    <lineage>
        <taxon>Bacteria</taxon>
        <taxon>Bacillati</taxon>
        <taxon>Bacillota</taxon>
        <taxon>Bacilli</taxon>
        <taxon>Bacillales</taxon>
        <taxon>Bacillaceae</taxon>
        <taxon>Marinococcus</taxon>
    </lineage>
</organism>
<keyword evidence="3 6" id="KW-0812">Transmembrane</keyword>
<reference evidence="7 8" key="1">
    <citation type="submission" date="2019-07" db="EMBL/GenBank/DDBJ databases">
        <title>Whole genome shotgun sequence of Marinococcus halophilus NBRC 102359.</title>
        <authorList>
            <person name="Hosoyama A."/>
            <person name="Uohara A."/>
            <person name="Ohji S."/>
            <person name="Ichikawa N."/>
        </authorList>
    </citation>
    <scope>NUCLEOTIDE SEQUENCE [LARGE SCALE GENOMIC DNA]</scope>
    <source>
        <strain evidence="7 8">NBRC 102359</strain>
    </source>
</reference>
<feature type="transmembrane region" description="Helical" evidence="6">
    <location>
        <begin position="23"/>
        <end position="45"/>
    </location>
</feature>
<dbReference type="AlphaFoldDB" id="A0A510Y3B6"/>
<proteinExistence type="predicted"/>
<dbReference type="InterPro" id="IPR017039">
    <property type="entry name" value="Virul_fac_BrkB"/>
</dbReference>
<evidence type="ECO:0000256" key="2">
    <source>
        <dbReference type="ARBA" id="ARBA00022475"/>
    </source>
</evidence>
<keyword evidence="8" id="KW-1185">Reference proteome</keyword>
<dbReference type="RefSeq" id="WP_158219077.1">
    <property type="nucleotide sequence ID" value="NZ_BJUN01000003.1"/>
</dbReference>
<dbReference type="Pfam" id="PF03631">
    <property type="entry name" value="Virul_fac_BrkB"/>
    <property type="match status" value="1"/>
</dbReference>
<keyword evidence="2" id="KW-1003">Cell membrane</keyword>
<dbReference type="EMBL" id="BJUN01000003">
    <property type="protein sequence ID" value="GEK57804.1"/>
    <property type="molecule type" value="Genomic_DNA"/>
</dbReference>
<protein>
    <submittedName>
        <fullName evidence="7">Uncharacterized protein</fullName>
    </submittedName>
</protein>
<keyword evidence="5 6" id="KW-0472">Membrane</keyword>
<name>A0A510Y3B6_MARHA</name>
<dbReference type="Proteomes" id="UP000321051">
    <property type="component" value="Unassembled WGS sequence"/>
</dbReference>
<accession>A0A510Y3B6</accession>
<comment type="subcellular location">
    <subcellularLocation>
        <location evidence="1">Cell membrane</location>
        <topology evidence="1">Multi-pass membrane protein</topology>
    </subcellularLocation>
</comment>
<evidence type="ECO:0000256" key="1">
    <source>
        <dbReference type="ARBA" id="ARBA00004651"/>
    </source>
</evidence>
<feature type="transmembrane region" description="Helical" evidence="6">
    <location>
        <begin position="200"/>
        <end position="221"/>
    </location>
</feature>